<dbReference type="GO" id="GO:0003700">
    <property type="term" value="F:DNA-binding transcription factor activity"/>
    <property type="evidence" value="ECO:0007669"/>
    <property type="project" value="InterPro"/>
</dbReference>
<accession>A0A9D1CHR3</accession>
<evidence type="ECO:0000259" key="1">
    <source>
        <dbReference type="Pfam" id="PF08769"/>
    </source>
</evidence>
<dbReference type="InterPro" id="IPR016032">
    <property type="entry name" value="Sig_transdc_resp-reg_C-effctor"/>
</dbReference>
<dbReference type="GO" id="GO:0005737">
    <property type="term" value="C:cytoplasm"/>
    <property type="evidence" value="ECO:0007669"/>
    <property type="project" value="InterPro"/>
</dbReference>
<proteinExistence type="predicted"/>
<protein>
    <submittedName>
        <fullName evidence="2">Sporulation initiation factor Spo0A C-terminal domain-containing protein</fullName>
    </submittedName>
</protein>
<comment type="caution">
    <text evidence="2">The sequence shown here is derived from an EMBL/GenBank/DDBJ whole genome shotgun (WGS) entry which is preliminary data.</text>
</comment>
<dbReference type="Proteomes" id="UP000886879">
    <property type="component" value="Unassembled WGS sequence"/>
</dbReference>
<evidence type="ECO:0000313" key="3">
    <source>
        <dbReference type="Proteomes" id="UP000886879"/>
    </source>
</evidence>
<sequence length="118" mass="13483">MTLNQQRAIREVLRSMGLIGESLSLRQLVCAVELAHTEPELLRRITKGLYPAVAAHFDQATPATVERNLRLIRDHQWNKGDQERLREMAGFPIRVKPTTGEFVDIICYYMEANGAFDD</sequence>
<dbReference type="Pfam" id="PF08769">
    <property type="entry name" value="Spo0A_C"/>
    <property type="match status" value="1"/>
</dbReference>
<organism evidence="2 3">
    <name type="scientific">Candidatus Enterenecus faecium</name>
    <dbReference type="NCBI Taxonomy" id="2840780"/>
    <lineage>
        <taxon>Bacteria</taxon>
        <taxon>Bacillati</taxon>
        <taxon>Bacillota</taxon>
        <taxon>Clostridia</taxon>
        <taxon>Eubacteriales</taxon>
        <taxon>Candidatus Enterenecus</taxon>
    </lineage>
</organism>
<dbReference type="InterPro" id="IPR014879">
    <property type="entry name" value="Spo0A_C"/>
</dbReference>
<keyword evidence="2" id="KW-0396">Initiation factor</keyword>
<dbReference type="AlphaFoldDB" id="A0A9D1CHR3"/>
<reference evidence="2" key="1">
    <citation type="submission" date="2020-10" db="EMBL/GenBank/DDBJ databases">
        <authorList>
            <person name="Gilroy R."/>
        </authorList>
    </citation>
    <scope>NUCLEOTIDE SEQUENCE</scope>
    <source>
        <strain evidence="2">ChiGjej2B2-12916</strain>
    </source>
</reference>
<keyword evidence="2" id="KW-0648">Protein biosynthesis</keyword>
<gene>
    <name evidence="2" type="ORF">IAD31_04675</name>
</gene>
<dbReference type="GO" id="GO:0003677">
    <property type="term" value="F:DNA binding"/>
    <property type="evidence" value="ECO:0007669"/>
    <property type="project" value="InterPro"/>
</dbReference>
<reference evidence="2" key="2">
    <citation type="journal article" date="2021" name="PeerJ">
        <title>Extensive microbial diversity within the chicken gut microbiome revealed by metagenomics and culture.</title>
        <authorList>
            <person name="Gilroy R."/>
            <person name="Ravi A."/>
            <person name="Getino M."/>
            <person name="Pursley I."/>
            <person name="Horton D.L."/>
            <person name="Alikhan N.F."/>
            <person name="Baker D."/>
            <person name="Gharbi K."/>
            <person name="Hall N."/>
            <person name="Watson M."/>
            <person name="Adriaenssens E.M."/>
            <person name="Foster-Nyarko E."/>
            <person name="Jarju S."/>
            <person name="Secka A."/>
            <person name="Antonio M."/>
            <person name="Oren A."/>
            <person name="Chaudhuri R.R."/>
            <person name="La Ragione R."/>
            <person name="Hildebrand F."/>
            <person name="Pallen M.J."/>
        </authorList>
    </citation>
    <scope>NUCLEOTIDE SEQUENCE</scope>
    <source>
        <strain evidence="2">ChiGjej2B2-12916</strain>
    </source>
</reference>
<name>A0A9D1CHR3_9FIRM</name>
<dbReference type="GO" id="GO:0003743">
    <property type="term" value="F:translation initiation factor activity"/>
    <property type="evidence" value="ECO:0007669"/>
    <property type="project" value="UniProtKB-KW"/>
</dbReference>
<feature type="domain" description="Sporulation initiation factor Spo0A C-terminal" evidence="1">
    <location>
        <begin position="9"/>
        <end position="107"/>
    </location>
</feature>
<dbReference type="Gene3D" id="1.10.10.10">
    <property type="entry name" value="Winged helix-like DNA-binding domain superfamily/Winged helix DNA-binding domain"/>
    <property type="match status" value="1"/>
</dbReference>
<dbReference type="GO" id="GO:0005509">
    <property type="term" value="F:calcium ion binding"/>
    <property type="evidence" value="ECO:0007669"/>
    <property type="project" value="InterPro"/>
</dbReference>
<dbReference type="SUPFAM" id="SSF46894">
    <property type="entry name" value="C-terminal effector domain of the bipartite response regulators"/>
    <property type="match status" value="1"/>
</dbReference>
<evidence type="ECO:0000313" key="2">
    <source>
        <dbReference type="EMBL" id="HIQ60874.1"/>
    </source>
</evidence>
<dbReference type="EMBL" id="DVFO01000046">
    <property type="protein sequence ID" value="HIQ60874.1"/>
    <property type="molecule type" value="Genomic_DNA"/>
</dbReference>
<dbReference type="InterPro" id="IPR036388">
    <property type="entry name" value="WH-like_DNA-bd_sf"/>
</dbReference>
<dbReference type="GO" id="GO:0042173">
    <property type="term" value="P:regulation of sporulation resulting in formation of a cellular spore"/>
    <property type="evidence" value="ECO:0007669"/>
    <property type="project" value="InterPro"/>
</dbReference>